<reference evidence="7" key="2">
    <citation type="submission" date="2019-06" db="EMBL/GenBank/DDBJ databases">
        <title>AzeR, a transcriptional regulator that responds to azelaic acid in Pseudomonas nitroreducens.</title>
        <authorList>
            <person name="Bez C."/>
            <person name="Javvadi S.G."/>
            <person name="Bertani I."/>
            <person name="Devescovi G."/>
            <person name="Studholme D.J."/>
            <person name="Geller A."/>
            <person name="Levy A."/>
            <person name="Venturi V."/>
        </authorList>
    </citation>
    <scope>NUCLEOTIDE SEQUENCE [LARGE SCALE GENOMIC DNA]</scope>
    <source>
        <strain evidence="7">DSM 9128</strain>
    </source>
</reference>
<evidence type="ECO:0000313" key="6">
    <source>
        <dbReference type="EMBL" id="TLP69983.1"/>
    </source>
</evidence>
<comment type="caution">
    <text evidence="6">The sequence shown here is derived from an EMBL/GenBank/DDBJ whole genome shotgun (WGS) entry which is preliminary data.</text>
</comment>
<dbReference type="EMBL" id="VASG01000009">
    <property type="protein sequence ID" value="TLP69983.1"/>
    <property type="molecule type" value="Genomic_DNA"/>
</dbReference>
<name>A0A5R8ZU65_PSENT</name>
<evidence type="ECO:0000259" key="5">
    <source>
        <dbReference type="PROSITE" id="PS51891"/>
    </source>
</evidence>
<dbReference type="RefSeq" id="WP_138216568.1">
    <property type="nucleotide sequence ID" value="NZ_VASG01000009.1"/>
</dbReference>
<dbReference type="PANTHER" id="PTHR33337">
    <property type="entry name" value="GFA DOMAIN-CONTAINING PROTEIN"/>
    <property type="match status" value="1"/>
</dbReference>
<dbReference type="InterPro" id="IPR011057">
    <property type="entry name" value="Mss4-like_sf"/>
</dbReference>
<sequence length="133" mass="14483">MHSGGCLCGAVRYEISGELAPIQVCHCGQCRKAQGGPFATNVPVARTAFRLLSGESALAEYRATPEKKRVFCRTCGSPIYSARDALPDTLRVRAGTLDEPVRTKLEAHYYVDSRASWWPLEDNLPHHGGAKPG</sequence>
<dbReference type="Pfam" id="PF04828">
    <property type="entry name" value="GFA"/>
    <property type="match status" value="1"/>
</dbReference>
<evidence type="ECO:0000256" key="4">
    <source>
        <dbReference type="ARBA" id="ARBA00023239"/>
    </source>
</evidence>
<comment type="similarity">
    <text evidence="1">Belongs to the Gfa family.</text>
</comment>
<evidence type="ECO:0000256" key="2">
    <source>
        <dbReference type="ARBA" id="ARBA00022723"/>
    </source>
</evidence>
<proteinExistence type="inferred from homology"/>
<feature type="domain" description="CENP-V/GFA" evidence="5">
    <location>
        <begin position="2"/>
        <end position="119"/>
    </location>
</feature>
<dbReference type="PROSITE" id="PS51891">
    <property type="entry name" value="CENP_V_GFA"/>
    <property type="match status" value="1"/>
</dbReference>
<keyword evidence="3" id="KW-0862">Zinc</keyword>
<dbReference type="AlphaFoldDB" id="A0A5R8ZU65"/>
<dbReference type="Gene3D" id="3.90.1590.10">
    <property type="entry name" value="glutathione-dependent formaldehyde- activating enzyme (gfa)"/>
    <property type="match status" value="1"/>
</dbReference>
<evidence type="ECO:0000256" key="3">
    <source>
        <dbReference type="ARBA" id="ARBA00022833"/>
    </source>
</evidence>
<dbReference type="PANTHER" id="PTHR33337:SF40">
    <property type="entry name" value="CENP-V_GFA DOMAIN-CONTAINING PROTEIN-RELATED"/>
    <property type="match status" value="1"/>
</dbReference>
<dbReference type="GO" id="GO:0016846">
    <property type="term" value="F:carbon-sulfur lyase activity"/>
    <property type="evidence" value="ECO:0007669"/>
    <property type="project" value="InterPro"/>
</dbReference>
<dbReference type="GO" id="GO:0046872">
    <property type="term" value="F:metal ion binding"/>
    <property type="evidence" value="ECO:0007669"/>
    <property type="project" value="UniProtKB-KW"/>
</dbReference>
<dbReference type="Proteomes" id="UP000307510">
    <property type="component" value="Unassembled WGS sequence"/>
</dbReference>
<evidence type="ECO:0000256" key="1">
    <source>
        <dbReference type="ARBA" id="ARBA00005495"/>
    </source>
</evidence>
<keyword evidence="2" id="KW-0479">Metal-binding</keyword>
<reference evidence="6 7" key="1">
    <citation type="submission" date="2019-05" db="EMBL/GenBank/DDBJ databases">
        <authorList>
            <person name="Moore K."/>
            <person name="O'Neill P."/>
            <person name="Farbos A."/>
            <person name="Studholme D.J."/>
        </authorList>
    </citation>
    <scope>NUCLEOTIDE SEQUENCE [LARGE SCALE GENOMIC DNA]</scope>
    <source>
        <strain evidence="6 7">DSM 9128</strain>
    </source>
</reference>
<evidence type="ECO:0000313" key="7">
    <source>
        <dbReference type="Proteomes" id="UP000307510"/>
    </source>
</evidence>
<keyword evidence="4" id="KW-0456">Lyase</keyword>
<dbReference type="SUPFAM" id="SSF51316">
    <property type="entry name" value="Mss4-like"/>
    <property type="match status" value="1"/>
</dbReference>
<accession>A0A5R8ZU65</accession>
<dbReference type="InterPro" id="IPR006913">
    <property type="entry name" value="CENP-V/GFA"/>
</dbReference>
<gene>
    <name evidence="6" type="ORF">FEA48_27135</name>
</gene>
<organism evidence="6 7">
    <name type="scientific">Pseudomonas nitroreducens</name>
    <dbReference type="NCBI Taxonomy" id="46680"/>
    <lineage>
        <taxon>Bacteria</taxon>
        <taxon>Pseudomonadati</taxon>
        <taxon>Pseudomonadota</taxon>
        <taxon>Gammaproteobacteria</taxon>
        <taxon>Pseudomonadales</taxon>
        <taxon>Pseudomonadaceae</taxon>
        <taxon>Pseudomonas</taxon>
    </lineage>
</organism>
<protein>
    <submittedName>
        <fullName evidence="6">GFA family protein</fullName>
    </submittedName>
</protein>